<dbReference type="Gene3D" id="1.10.287.850">
    <property type="entry name" value="HP0062-like domain"/>
    <property type="match status" value="1"/>
</dbReference>
<dbReference type="RefSeq" id="WP_378061616.1">
    <property type="nucleotide sequence ID" value="NZ_JBHSIS010000024.1"/>
</dbReference>
<dbReference type="Proteomes" id="UP001595859">
    <property type="component" value="Unassembled WGS sequence"/>
</dbReference>
<comment type="caution">
    <text evidence="1">The sequence shown here is derived from an EMBL/GenBank/DDBJ whole genome shotgun (WGS) entry which is preliminary data.</text>
</comment>
<reference evidence="2" key="1">
    <citation type="journal article" date="2019" name="Int. J. Syst. Evol. Microbiol.">
        <title>The Global Catalogue of Microorganisms (GCM) 10K type strain sequencing project: providing services to taxonomists for standard genome sequencing and annotation.</title>
        <authorList>
            <consortium name="The Broad Institute Genomics Platform"/>
            <consortium name="The Broad Institute Genome Sequencing Center for Infectious Disease"/>
            <person name="Wu L."/>
            <person name="Ma J."/>
        </authorList>
    </citation>
    <scope>NUCLEOTIDE SEQUENCE [LARGE SCALE GENOMIC DNA]</scope>
    <source>
        <strain evidence="2">ZS-22-S1</strain>
    </source>
</reference>
<name>A0ABV9SEP3_9PSEU</name>
<sequence length="132" mass="14483">MYLAGDIGRGINDAFKQVDKATTGVSSGTFTVNQDNVLAAARIIEAQADSLKDRFKGIRRDLRVNPPGDDEVSIRMAAAWNDLLINDDNSYRNRIADYIVGLRKLAVQLGDTARAYGFSEEEIEAAFRKTGA</sequence>
<organism evidence="1 2">
    <name type="scientific">Actinophytocola glycyrrhizae</name>
    <dbReference type="NCBI Taxonomy" id="2044873"/>
    <lineage>
        <taxon>Bacteria</taxon>
        <taxon>Bacillati</taxon>
        <taxon>Actinomycetota</taxon>
        <taxon>Actinomycetes</taxon>
        <taxon>Pseudonocardiales</taxon>
        <taxon>Pseudonocardiaceae</taxon>
    </lineage>
</organism>
<keyword evidence="2" id="KW-1185">Reference proteome</keyword>
<gene>
    <name evidence="1" type="ORF">ACFPCV_35820</name>
</gene>
<protein>
    <recommendedName>
        <fullName evidence="3">PE family protein</fullName>
    </recommendedName>
</protein>
<accession>A0ABV9SEP3</accession>
<proteinExistence type="predicted"/>
<dbReference type="EMBL" id="JBHSIS010000024">
    <property type="protein sequence ID" value="MFC4858895.1"/>
    <property type="molecule type" value="Genomic_DNA"/>
</dbReference>
<evidence type="ECO:0008006" key="3">
    <source>
        <dbReference type="Google" id="ProtNLM"/>
    </source>
</evidence>
<evidence type="ECO:0000313" key="1">
    <source>
        <dbReference type="EMBL" id="MFC4858895.1"/>
    </source>
</evidence>
<evidence type="ECO:0000313" key="2">
    <source>
        <dbReference type="Proteomes" id="UP001595859"/>
    </source>
</evidence>